<reference evidence="6 7" key="1">
    <citation type="submission" date="2016-10" db="EMBL/GenBank/DDBJ databases">
        <title>Genome sequence of Planktotalea frisia SH6-1.</title>
        <authorList>
            <person name="Poehlein A."/>
            <person name="Bakenhus I."/>
            <person name="Voget S."/>
            <person name="Brinkhoff T."/>
            <person name="Simon M."/>
        </authorList>
    </citation>
    <scope>NUCLEOTIDE SEQUENCE [LARGE SCALE GENOMIC DNA]</scope>
    <source>
        <strain evidence="6 7">SH6-1</strain>
    </source>
</reference>
<dbReference type="GO" id="GO:0015689">
    <property type="term" value="P:molybdate ion transport"/>
    <property type="evidence" value="ECO:0007669"/>
    <property type="project" value="InterPro"/>
</dbReference>
<gene>
    <name evidence="6" type="primary">modA</name>
    <name evidence="6" type="ORF">PFRI_31070</name>
</gene>
<organism evidence="6 7">
    <name type="scientific">Planktotalea frisia</name>
    <dbReference type="NCBI Taxonomy" id="696762"/>
    <lineage>
        <taxon>Bacteria</taxon>
        <taxon>Pseudomonadati</taxon>
        <taxon>Pseudomonadota</taxon>
        <taxon>Alphaproteobacteria</taxon>
        <taxon>Rhodobacterales</taxon>
        <taxon>Paracoccaceae</taxon>
        <taxon>Planktotalea</taxon>
    </lineage>
</organism>
<sequence>MSLRPLIFALCTSATLAAPIGAEPVTIFAASSLKTALDNVIETRALDAVPVYGGSAAIARQIAQGAKADIVILAHPDWMEWLSTQEVLQNLSRCNLLSNALVLAASANAPDLDVQSANDLITALNGERLSVGQLRAVPAGQYTRTYLSEQGWLDALRPHLAETSNVRLALALIARGEVPLGFVYASDVAAEPRVRAVFTPDAMAYPAIRYPMAITTNAREGSVDIAKALIAAQQVFAEQGFANVPTQETGRCE</sequence>
<evidence type="ECO:0000256" key="4">
    <source>
        <dbReference type="PIRSR" id="PIRSR004846-1"/>
    </source>
</evidence>
<dbReference type="InterPro" id="IPR050682">
    <property type="entry name" value="ModA/WtpA"/>
</dbReference>
<dbReference type="GO" id="GO:0030973">
    <property type="term" value="F:molybdate ion binding"/>
    <property type="evidence" value="ECO:0007669"/>
    <property type="project" value="TreeGrafter"/>
</dbReference>
<feature type="signal peptide" evidence="5">
    <location>
        <begin position="1"/>
        <end position="17"/>
    </location>
</feature>
<dbReference type="InterPro" id="IPR005950">
    <property type="entry name" value="ModA"/>
</dbReference>
<accession>A0A1L9NTU5</accession>
<dbReference type="NCBIfam" id="TIGR01256">
    <property type="entry name" value="modA"/>
    <property type="match status" value="1"/>
</dbReference>
<feature type="binding site" evidence="4">
    <location>
        <position position="32"/>
    </location>
    <ligand>
        <name>molybdate</name>
        <dbReference type="ChEBI" id="CHEBI:36264"/>
    </ligand>
</feature>
<comment type="similarity">
    <text evidence="1">Belongs to the bacterial solute-binding protein ModA family.</text>
</comment>
<dbReference type="GO" id="GO:0046872">
    <property type="term" value="F:metal ion binding"/>
    <property type="evidence" value="ECO:0007669"/>
    <property type="project" value="UniProtKB-KW"/>
</dbReference>
<feature type="binding site" evidence="4">
    <location>
        <position position="139"/>
    </location>
    <ligand>
        <name>molybdate</name>
        <dbReference type="ChEBI" id="CHEBI:36264"/>
    </ligand>
</feature>
<keyword evidence="3 5" id="KW-0732">Signal</keyword>
<evidence type="ECO:0000256" key="5">
    <source>
        <dbReference type="SAM" id="SignalP"/>
    </source>
</evidence>
<dbReference type="EMBL" id="MLCB01000172">
    <property type="protein sequence ID" value="OJI92622.1"/>
    <property type="molecule type" value="Genomic_DNA"/>
</dbReference>
<evidence type="ECO:0000313" key="7">
    <source>
        <dbReference type="Proteomes" id="UP000184514"/>
    </source>
</evidence>
<proteinExistence type="inferred from homology"/>
<dbReference type="GO" id="GO:0030288">
    <property type="term" value="C:outer membrane-bounded periplasmic space"/>
    <property type="evidence" value="ECO:0007669"/>
    <property type="project" value="TreeGrafter"/>
</dbReference>
<evidence type="ECO:0000256" key="1">
    <source>
        <dbReference type="ARBA" id="ARBA00009175"/>
    </source>
</evidence>
<name>A0A1L9NTU5_9RHOB</name>
<feature type="binding site" evidence="4">
    <location>
        <position position="184"/>
    </location>
    <ligand>
        <name>molybdate</name>
        <dbReference type="ChEBI" id="CHEBI:36264"/>
    </ligand>
</feature>
<dbReference type="PIRSF" id="PIRSF004846">
    <property type="entry name" value="ModA"/>
    <property type="match status" value="1"/>
</dbReference>
<dbReference type="Gene3D" id="3.40.190.10">
    <property type="entry name" value="Periplasmic binding protein-like II"/>
    <property type="match status" value="2"/>
</dbReference>
<dbReference type="PANTHER" id="PTHR30632">
    <property type="entry name" value="MOLYBDATE-BINDING PERIPLASMIC PROTEIN"/>
    <property type="match status" value="1"/>
</dbReference>
<protein>
    <submittedName>
        <fullName evidence="6">Molybdate-binding periplasmic protein</fullName>
    </submittedName>
</protein>
<dbReference type="PANTHER" id="PTHR30632:SF17">
    <property type="entry name" value="MOLYBDATE-BINDING PROTEIN MODA"/>
    <property type="match status" value="1"/>
</dbReference>
<dbReference type="SUPFAM" id="SSF53850">
    <property type="entry name" value="Periplasmic binding protein-like II"/>
    <property type="match status" value="1"/>
</dbReference>
<keyword evidence="2 4" id="KW-0479">Metal-binding</keyword>
<evidence type="ECO:0000256" key="3">
    <source>
        <dbReference type="ARBA" id="ARBA00022729"/>
    </source>
</evidence>
<evidence type="ECO:0000256" key="2">
    <source>
        <dbReference type="ARBA" id="ARBA00022723"/>
    </source>
</evidence>
<dbReference type="STRING" id="696762.PFRI_31070"/>
<feature type="binding site" evidence="4">
    <location>
        <position position="166"/>
    </location>
    <ligand>
        <name>molybdate</name>
        <dbReference type="ChEBI" id="CHEBI:36264"/>
    </ligand>
</feature>
<keyword evidence="4" id="KW-0500">Molybdenum</keyword>
<dbReference type="Pfam" id="PF13531">
    <property type="entry name" value="SBP_bac_11"/>
    <property type="match status" value="1"/>
</dbReference>
<keyword evidence="7" id="KW-1185">Reference proteome</keyword>
<comment type="caution">
    <text evidence="6">The sequence shown here is derived from an EMBL/GenBank/DDBJ whole genome shotgun (WGS) entry which is preliminary data.</text>
</comment>
<dbReference type="Proteomes" id="UP000184514">
    <property type="component" value="Unassembled WGS sequence"/>
</dbReference>
<evidence type="ECO:0000313" key="6">
    <source>
        <dbReference type="EMBL" id="OJI92622.1"/>
    </source>
</evidence>
<feature type="chain" id="PRO_5013290321" evidence="5">
    <location>
        <begin position="18"/>
        <end position="253"/>
    </location>
</feature>
<dbReference type="AlphaFoldDB" id="A0A1L9NTU5"/>
<feature type="binding site" evidence="4">
    <location>
        <position position="55"/>
    </location>
    <ligand>
        <name>molybdate</name>
        <dbReference type="ChEBI" id="CHEBI:36264"/>
    </ligand>
</feature>